<sequence>FCKEAVIWRHLHHPNIVPLIGVAISPGQCLLVSDWVDNGTIDQFIKMNPNVKCTNLLIDVVKGLMYMHNLSIVHGGLCTEKILITRSGHACLTGFGNATTARSLQGLRYQDKIRVSNFSRHGGQFWMVRRCDELYATGLTKELDVYALGLVIDEVRTFTYM</sequence>
<accession>A0A9P6H7G1</accession>
<name>A0A9P6H7G1_9AGAM</name>
<dbReference type="PANTHER" id="PTHR44329">
    <property type="entry name" value="SERINE/THREONINE-PROTEIN KINASE TNNI3K-RELATED"/>
    <property type="match status" value="1"/>
</dbReference>
<evidence type="ECO:0000259" key="1">
    <source>
        <dbReference type="PROSITE" id="PS50011"/>
    </source>
</evidence>
<keyword evidence="3" id="KW-1185">Reference proteome</keyword>
<dbReference type="OrthoDB" id="4062651at2759"/>
<dbReference type="InterPro" id="IPR011009">
    <property type="entry name" value="Kinase-like_dom_sf"/>
</dbReference>
<dbReference type="PROSITE" id="PS50011">
    <property type="entry name" value="PROTEIN_KINASE_DOM"/>
    <property type="match status" value="1"/>
</dbReference>
<gene>
    <name evidence="2" type="ORF">BJ322DRAFT_1011460</name>
</gene>
<dbReference type="SUPFAM" id="SSF56112">
    <property type="entry name" value="Protein kinase-like (PK-like)"/>
    <property type="match status" value="1"/>
</dbReference>
<dbReference type="InterPro" id="IPR051681">
    <property type="entry name" value="Ser/Thr_Kinases-Pseudokinases"/>
</dbReference>
<reference evidence="2" key="1">
    <citation type="journal article" date="2020" name="Nat. Commun.">
        <title>Large-scale genome sequencing of mycorrhizal fungi provides insights into the early evolution of symbiotic traits.</title>
        <authorList>
            <person name="Miyauchi S."/>
            <person name="Kiss E."/>
            <person name="Kuo A."/>
            <person name="Drula E."/>
            <person name="Kohler A."/>
            <person name="Sanchez-Garcia M."/>
            <person name="Morin E."/>
            <person name="Andreopoulos B."/>
            <person name="Barry K.W."/>
            <person name="Bonito G."/>
            <person name="Buee M."/>
            <person name="Carver A."/>
            <person name="Chen C."/>
            <person name="Cichocki N."/>
            <person name="Clum A."/>
            <person name="Culley D."/>
            <person name="Crous P.W."/>
            <person name="Fauchery L."/>
            <person name="Girlanda M."/>
            <person name="Hayes R.D."/>
            <person name="Keri Z."/>
            <person name="LaButti K."/>
            <person name="Lipzen A."/>
            <person name="Lombard V."/>
            <person name="Magnuson J."/>
            <person name="Maillard F."/>
            <person name="Murat C."/>
            <person name="Nolan M."/>
            <person name="Ohm R.A."/>
            <person name="Pangilinan J."/>
            <person name="Pereira M.F."/>
            <person name="Perotto S."/>
            <person name="Peter M."/>
            <person name="Pfister S."/>
            <person name="Riley R."/>
            <person name="Sitrit Y."/>
            <person name="Stielow J.B."/>
            <person name="Szollosi G."/>
            <person name="Zifcakova L."/>
            <person name="Stursova M."/>
            <person name="Spatafora J.W."/>
            <person name="Tedersoo L."/>
            <person name="Vaario L.M."/>
            <person name="Yamada A."/>
            <person name="Yan M."/>
            <person name="Wang P."/>
            <person name="Xu J."/>
            <person name="Bruns T."/>
            <person name="Baldrian P."/>
            <person name="Vilgalys R."/>
            <person name="Dunand C."/>
            <person name="Henrissat B."/>
            <person name="Grigoriev I.V."/>
            <person name="Hibbett D."/>
            <person name="Nagy L.G."/>
            <person name="Martin F.M."/>
        </authorList>
    </citation>
    <scope>NUCLEOTIDE SEQUENCE</scope>
    <source>
        <strain evidence="2">UH-Tt-Lm1</strain>
    </source>
</reference>
<dbReference type="GO" id="GO:0004674">
    <property type="term" value="F:protein serine/threonine kinase activity"/>
    <property type="evidence" value="ECO:0007669"/>
    <property type="project" value="TreeGrafter"/>
</dbReference>
<keyword evidence="2" id="KW-0418">Kinase</keyword>
<dbReference type="EMBL" id="WIUZ02000015">
    <property type="protein sequence ID" value="KAF9780901.1"/>
    <property type="molecule type" value="Genomic_DNA"/>
</dbReference>
<dbReference type="Proteomes" id="UP000736335">
    <property type="component" value="Unassembled WGS sequence"/>
</dbReference>
<dbReference type="GO" id="GO:0005524">
    <property type="term" value="F:ATP binding"/>
    <property type="evidence" value="ECO:0007669"/>
    <property type="project" value="InterPro"/>
</dbReference>
<reference evidence="2" key="2">
    <citation type="submission" date="2020-11" db="EMBL/GenBank/DDBJ databases">
        <authorList>
            <consortium name="DOE Joint Genome Institute"/>
            <person name="Kuo A."/>
            <person name="Miyauchi S."/>
            <person name="Kiss E."/>
            <person name="Drula E."/>
            <person name="Kohler A."/>
            <person name="Sanchez-Garcia M."/>
            <person name="Andreopoulos B."/>
            <person name="Barry K.W."/>
            <person name="Bonito G."/>
            <person name="Buee M."/>
            <person name="Carver A."/>
            <person name="Chen C."/>
            <person name="Cichocki N."/>
            <person name="Clum A."/>
            <person name="Culley D."/>
            <person name="Crous P.W."/>
            <person name="Fauchery L."/>
            <person name="Girlanda M."/>
            <person name="Hayes R."/>
            <person name="Keri Z."/>
            <person name="Labutti K."/>
            <person name="Lipzen A."/>
            <person name="Lombard V."/>
            <person name="Magnuson J."/>
            <person name="Maillard F."/>
            <person name="Morin E."/>
            <person name="Murat C."/>
            <person name="Nolan M."/>
            <person name="Ohm R."/>
            <person name="Pangilinan J."/>
            <person name="Pereira M."/>
            <person name="Perotto S."/>
            <person name="Peter M."/>
            <person name="Riley R."/>
            <person name="Sitrit Y."/>
            <person name="Stielow B."/>
            <person name="Szollosi G."/>
            <person name="Zifcakova L."/>
            <person name="Stursova M."/>
            <person name="Spatafora J.W."/>
            <person name="Tedersoo L."/>
            <person name="Vaario L.-M."/>
            <person name="Yamada A."/>
            <person name="Yan M."/>
            <person name="Wang P."/>
            <person name="Xu J."/>
            <person name="Bruns T."/>
            <person name="Baldrian P."/>
            <person name="Vilgalys R."/>
            <person name="Henrissat B."/>
            <person name="Grigoriev I.V."/>
            <person name="Hibbett D."/>
            <person name="Nagy L.G."/>
            <person name="Martin F.M."/>
        </authorList>
    </citation>
    <scope>NUCLEOTIDE SEQUENCE</scope>
    <source>
        <strain evidence="2">UH-Tt-Lm1</strain>
    </source>
</reference>
<proteinExistence type="predicted"/>
<dbReference type="InterPro" id="IPR001245">
    <property type="entry name" value="Ser-Thr/Tyr_kinase_cat_dom"/>
</dbReference>
<feature type="non-terminal residue" evidence="2">
    <location>
        <position position="1"/>
    </location>
</feature>
<keyword evidence="2" id="KW-0808">Transferase</keyword>
<dbReference type="InterPro" id="IPR000719">
    <property type="entry name" value="Prot_kinase_dom"/>
</dbReference>
<dbReference type="Gene3D" id="1.10.510.10">
    <property type="entry name" value="Transferase(Phosphotransferase) domain 1"/>
    <property type="match status" value="1"/>
</dbReference>
<comment type="caution">
    <text evidence="2">The sequence shown here is derived from an EMBL/GenBank/DDBJ whole genome shotgun (WGS) entry which is preliminary data.</text>
</comment>
<dbReference type="Pfam" id="PF07714">
    <property type="entry name" value="PK_Tyr_Ser-Thr"/>
    <property type="match status" value="1"/>
</dbReference>
<dbReference type="AlphaFoldDB" id="A0A9P6H7G1"/>
<evidence type="ECO:0000313" key="3">
    <source>
        <dbReference type="Proteomes" id="UP000736335"/>
    </source>
</evidence>
<organism evidence="2 3">
    <name type="scientific">Thelephora terrestris</name>
    <dbReference type="NCBI Taxonomy" id="56493"/>
    <lineage>
        <taxon>Eukaryota</taxon>
        <taxon>Fungi</taxon>
        <taxon>Dikarya</taxon>
        <taxon>Basidiomycota</taxon>
        <taxon>Agaricomycotina</taxon>
        <taxon>Agaricomycetes</taxon>
        <taxon>Thelephorales</taxon>
        <taxon>Thelephoraceae</taxon>
        <taxon>Thelephora</taxon>
    </lineage>
</organism>
<evidence type="ECO:0000313" key="2">
    <source>
        <dbReference type="EMBL" id="KAF9780901.1"/>
    </source>
</evidence>
<protein>
    <submittedName>
        <fullName evidence="2">Kinase-like domain-containing protein</fullName>
    </submittedName>
</protein>
<feature type="domain" description="Protein kinase" evidence="1">
    <location>
        <begin position="1"/>
        <end position="161"/>
    </location>
</feature>